<keyword evidence="1" id="KW-0812">Transmembrane</keyword>
<comment type="caution">
    <text evidence="2">The sequence shown here is derived from an EMBL/GenBank/DDBJ whole genome shotgun (WGS) entry which is preliminary data.</text>
</comment>
<keyword evidence="3" id="KW-1185">Reference proteome</keyword>
<keyword evidence="1" id="KW-0472">Membrane</keyword>
<accession>A0A9Q0M665</accession>
<dbReference type="Proteomes" id="UP001142055">
    <property type="component" value="Chromosome 2"/>
</dbReference>
<evidence type="ECO:0000313" key="3">
    <source>
        <dbReference type="Proteomes" id="UP001142055"/>
    </source>
</evidence>
<evidence type="ECO:0000256" key="1">
    <source>
        <dbReference type="SAM" id="Phobius"/>
    </source>
</evidence>
<evidence type="ECO:0000313" key="2">
    <source>
        <dbReference type="EMBL" id="KAJ6219652.1"/>
    </source>
</evidence>
<name>A0A9Q0M665_BLOTA</name>
<dbReference type="EMBL" id="JAPWDV010000002">
    <property type="protein sequence ID" value="KAJ6219652.1"/>
    <property type="molecule type" value="Genomic_DNA"/>
</dbReference>
<sequence>MTTNTLSSIWSQVSITENRISRQFVSPPICINVLVLSCQFACCTFIFTNPIMEMIVVLLLLLLLTFAANGNGNSNCKRQFIQHNFTVLVNGATHKGFTPFFLSDWSRVHTSTPEQDHPYRDNGHGRQ</sequence>
<proteinExistence type="predicted"/>
<feature type="transmembrane region" description="Helical" evidence="1">
    <location>
        <begin position="54"/>
        <end position="72"/>
    </location>
</feature>
<reference evidence="2" key="1">
    <citation type="submission" date="2022-12" db="EMBL/GenBank/DDBJ databases">
        <title>Genome assemblies of Blomia tropicalis.</title>
        <authorList>
            <person name="Cui Y."/>
        </authorList>
    </citation>
    <scope>NUCLEOTIDE SEQUENCE</scope>
    <source>
        <tissue evidence="2">Adult mites</tissue>
    </source>
</reference>
<keyword evidence="1" id="KW-1133">Transmembrane helix</keyword>
<organism evidence="2 3">
    <name type="scientific">Blomia tropicalis</name>
    <name type="common">Mite</name>
    <dbReference type="NCBI Taxonomy" id="40697"/>
    <lineage>
        <taxon>Eukaryota</taxon>
        <taxon>Metazoa</taxon>
        <taxon>Ecdysozoa</taxon>
        <taxon>Arthropoda</taxon>
        <taxon>Chelicerata</taxon>
        <taxon>Arachnida</taxon>
        <taxon>Acari</taxon>
        <taxon>Acariformes</taxon>
        <taxon>Sarcoptiformes</taxon>
        <taxon>Astigmata</taxon>
        <taxon>Glycyphagoidea</taxon>
        <taxon>Echimyopodidae</taxon>
        <taxon>Blomia</taxon>
    </lineage>
</organism>
<protein>
    <submittedName>
        <fullName evidence="2">Uncharacterized protein</fullName>
    </submittedName>
</protein>
<gene>
    <name evidence="2" type="ORF">RDWZM_005464</name>
</gene>
<feature type="transmembrane region" description="Helical" evidence="1">
    <location>
        <begin position="29"/>
        <end position="48"/>
    </location>
</feature>
<dbReference type="AlphaFoldDB" id="A0A9Q0M665"/>